<protein>
    <submittedName>
        <fullName evidence="1">Uncharacterized protein</fullName>
    </submittedName>
</protein>
<organism evidence="1">
    <name type="scientific">candidate division WWE3 bacterium</name>
    <dbReference type="NCBI Taxonomy" id="2053526"/>
    <lineage>
        <taxon>Bacteria</taxon>
        <taxon>Katanobacteria</taxon>
    </lineage>
</organism>
<proteinExistence type="predicted"/>
<evidence type="ECO:0000313" key="1">
    <source>
        <dbReference type="EMBL" id="HGW29340.1"/>
    </source>
</evidence>
<dbReference type="AlphaFoldDB" id="A0A7C4XTB3"/>
<sequence length="137" mass="15192">MNANIESLRSQISSMSRIEITARNLDQKYSTVKSIMETRNKYSVLTSEFKKRIPDTIKVDTFGTGKDSTINVSGTGVDYISIAQFVNNLADKKFSGAASGYEELFSEVSLNSVNLDSQTSNARFFIVVTLNSDLLKK</sequence>
<dbReference type="EMBL" id="DSRT01000011">
    <property type="protein sequence ID" value="HGW29340.1"/>
    <property type="molecule type" value="Genomic_DNA"/>
</dbReference>
<gene>
    <name evidence="1" type="ORF">ENR63_00210</name>
</gene>
<name>A0A7C4XTB3_UNCKA</name>
<accession>A0A7C4XTB3</accession>
<comment type="caution">
    <text evidence="1">The sequence shown here is derived from an EMBL/GenBank/DDBJ whole genome shotgun (WGS) entry which is preliminary data.</text>
</comment>
<reference evidence="1" key="1">
    <citation type="journal article" date="2020" name="mSystems">
        <title>Genome- and Community-Level Interaction Insights into Carbon Utilization and Element Cycling Functions of Hydrothermarchaeota in Hydrothermal Sediment.</title>
        <authorList>
            <person name="Zhou Z."/>
            <person name="Liu Y."/>
            <person name="Xu W."/>
            <person name="Pan J."/>
            <person name="Luo Z.H."/>
            <person name="Li M."/>
        </authorList>
    </citation>
    <scope>NUCLEOTIDE SEQUENCE [LARGE SCALE GENOMIC DNA]</scope>
    <source>
        <strain evidence="1">SpSt-417</strain>
    </source>
</reference>